<dbReference type="GO" id="GO:0016324">
    <property type="term" value="C:apical plasma membrane"/>
    <property type="evidence" value="ECO:0007669"/>
    <property type="project" value="TreeGrafter"/>
</dbReference>
<dbReference type="PROSITE" id="PS50106">
    <property type="entry name" value="PDZ"/>
    <property type="match status" value="3"/>
</dbReference>
<dbReference type="Pfam" id="PF00595">
    <property type="entry name" value="PDZ"/>
    <property type="match status" value="2"/>
</dbReference>
<keyword evidence="6" id="KW-1185">Reference proteome</keyword>
<protein>
    <submittedName>
        <fullName evidence="5">NHERF family PDZ scaffold protein 4</fullName>
    </submittedName>
</protein>
<dbReference type="InterPro" id="IPR036034">
    <property type="entry name" value="PDZ_sf"/>
</dbReference>
<dbReference type="Proteomes" id="UP000007267">
    <property type="component" value="Unassembled WGS sequence"/>
</dbReference>
<dbReference type="EMBL" id="AGCU01007522">
    <property type="status" value="NOT_ANNOTATED_CDS"/>
    <property type="molecule type" value="Genomic_DNA"/>
</dbReference>
<dbReference type="CDD" id="cd06768">
    <property type="entry name" value="PDZ_NHERF-like"/>
    <property type="match status" value="3"/>
</dbReference>
<dbReference type="GO" id="GO:0005903">
    <property type="term" value="C:brush border"/>
    <property type="evidence" value="ECO:0007669"/>
    <property type="project" value="Ensembl"/>
</dbReference>
<organism evidence="5 6">
    <name type="scientific">Pelodiscus sinensis</name>
    <name type="common">Chinese softshell turtle</name>
    <name type="synonym">Trionyx sinensis</name>
    <dbReference type="NCBI Taxonomy" id="13735"/>
    <lineage>
        <taxon>Eukaryota</taxon>
        <taxon>Metazoa</taxon>
        <taxon>Chordata</taxon>
        <taxon>Craniata</taxon>
        <taxon>Vertebrata</taxon>
        <taxon>Euteleostomi</taxon>
        <taxon>Archelosauria</taxon>
        <taxon>Testudinata</taxon>
        <taxon>Testudines</taxon>
        <taxon>Cryptodira</taxon>
        <taxon>Trionychia</taxon>
        <taxon>Trionychidae</taxon>
        <taxon>Pelodiscus</taxon>
    </lineage>
</organism>
<keyword evidence="3" id="KW-0677">Repeat</keyword>
<reference evidence="5" key="3">
    <citation type="submission" date="2025-08" db="UniProtKB">
        <authorList>
            <consortium name="Ensembl"/>
        </authorList>
    </citation>
    <scope>IDENTIFICATION</scope>
</reference>
<reference evidence="6" key="1">
    <citation type="submission" date="2011-10" db="EMBL/GenBank/DDBJ databases">
        <authorList>
            <consortium name="Soft-shell Turtle Genome Consortium"/>
        </authorList>
    </citation>
    <scope>NUCLEOTIDE SEQUENCE [LARGE SCALE GENOMIC DNA]</scope>
    <source>
        <strain evidence="6">Daiwa-1</strain>
    </source>
</reference>
<feature type="domain" description="PDZ" evidence="4">
    <location>
        <begin position="4"/>
        <end position="86"/>
    </location>
</feature>
<dbReference type="SMART" id="SM00228">
    <property type="entry name" value="PDZ"/>
    <property type="match status" value="3"/>
</dbReference>
<dbReference type="eggNOG" id="KOG3528">
    <property type="taxonomic scope" value="Eukaryota"/>
</dbReference>
<dbReference type="InterPro" id="IPR001478">
    <property type="entry name" value="PDZ"/>
</dbReference>
<dbReference type="GO" id="GO:1990381">
    <property type="term" value="F:ubiquitin-specific protease binding"/>
    <property type="evidence" value="ECO:0007669"/>
    <property type="project" value="Ensembl"/>
</dbReference>
<dbReference type="InterPro" id="IPR041489">
    <property type="entry name" value="PDZ_6"/>
</dbReference>
<dbReference type="PANTHER" id="PTHR14191:SF20">
    <property type="entry name" value="NA(+)_H(+) EXCHANGE REGULATORY COFACTOR NHE-RF4"/>
    <property type="match status" value="1"/>
</dbReference>
<keyword evidence="2" id="KW-0472">Membrane</keyword>
<dbReference type="GeneTree" id="ENSGT00950000182849"/>
<dbReference type="GO" id="GO:0010754">
    <property type="term" value="P:negative regulation of cGMP-mediated signaling"/>
    <property type="evidence" value="ECO:0007669"/>
    <property type="project" value="Ensembl"/>
</dbReference>
<evidence type="ECO:0000256" key="3">
    <source>
        <dbReference type="ARBA" id="ARBA00022737"/>
    </source>
</evidence>
<accession>K7G1M8</accession>
<feature type="domain" description="PDZ" evidence="4">
    <location>
        <begin position="110"/>
        <end position="190"/>
    </location>
</feature>
<dbReference type="STRING" id="13735.ENSPSIP00000014189"/>
<dbReference type="Ensembl" id="ENSPSIT00000014256.1">
    <property type="protein sequence ID" value="ENSPSIP00000014189.1"/>
    <property type="gene ID" value="ENSPSIG00000012708.1"/>
</dbReference>
<evidence type="ECO:0000256" key="2">
    <source>
        <dbReference type="ARBA" id="ARBA00022475"/>
    </source>
</evidence>
<evidence type="ECO:0000313" key="5">
    <source>
        <dbReference type="Ensembl" id="ENSPSIP00000014189.1"/>
    </source>
</evidence>
<dbReference type="AlphaFoldDB" id="K7G1M8"/>
<reference evidence="6" key="2">
    <citation type="journal article" date="2013" name="Nat. Genet.">
        <title>The draft genomes of soft-shell turtle and green sea turtle yield insights into the development and evolution of the turtle-specific body plan.</title>
        <authorList>
            <person name="Wang Z."/>
            <person name="Pascual-Anaya J."/>
            <person name="Zadissa A."/>
            <person name="Li W."/>
            <person name="Niimura Y."/>
            <person name="Huang Z."/>
            <person name="Li C."/>
            <person name="White S."/>
            <person name="Xiong Z."/>
            <person name="Fang D."/>
            <person name="Wang B."/>
            <person name="Ming Y."/>
            <person name="Chen Y."/>
            <person name="Zheng Y."/>
            <person name="Kuraku S."/>
            <person name="Pignatelli M."/>
            <person name="Herrero J."/>
            <person name="Beal K."/>
            <person name="Nozawa M."/>
            <person name="Li Q."/>
            <person name="Wang J."/>
            <person name="Zhang H."/>
            <person name="Yu L."/>
            <person name="Shigenobu S."/>
            <person name="Wang J."/>
            <person name="Liu J."/>
            <person name="Flicek P."/>
            <person name="Searle S."/>
            <person name="Wang J."/>
            <person name="Kuratani S."/>
            <person name="Yin Y."/>
            <person name="Aken B."/>
            <person name="Zhang G."/>
            <person name="Irie N."/>
        </authorList>
    </citation>
    <scope>NUCLEOTIDE SEQUENCE [LARGE SCALE GENOMIC DNA]</scope>
    <source>
        <strain evidence="6">Daiwa-1</strain>
    </source>
</reference>
<dbReference type="InterPro" id="IPR051067">
    <property type="entry name" value="NHER"/>
</dbReference>
<evidence type="ECO:0000256" key="1">
    <source>
        <dbReference type="ARBA" id="ARBA00004236"/>
    </source>
</evidence>
<evidence type="ECO:0000259" key="4">
    <source>
        <dbReference type="PROSITE" id="PS50106"/>
    </source>
</evidence>
<name>K7G1M8_PELSI</name>
<sequence>EAPRFCLLTKGNGESFGFCLHQEVGNPGHIVRQVECGGMAQRRGLQDGDRILEVNGEYVDNMEHFRVVQKIKASGDQVAVAVLDGRAYEVAKALDKNLAELLPHRAGPRLCHVVRDKTGFGFRVSAPEGVKGTFRLAVTTGSPADRAGVPPDSWLLELNGASVRNYTYTQLTRKLKHSGGKVTLLVIDDESEEQAWELGALGSMRLAGGANPTTWSLSVKLSSPSSSLALGRRRTHTAQFLSEVDAGLPADKAGMQDGDRILAVNGEDVEKLGHQEVVDRIRAGGNQVTLLVIDPEGDKFYSSMGLSPLLFSEEGPPLPTAPTCPITPQGNSAPASTPCLCLPDRGPEGRGFQQQIVTDEPEVFITEASP</sequence>
<dbReference type="Pfam" id="PF17820">
    <property type="entry name" value="PDZ_6"/>
    <property type="match status" value="1"/>
</dbReference>
<dbReference type="PANTHER" id="PTHR14191">
    <property type="entry name" value="PDZ DOMAIN CONTAINING PROTEIN"/>
    <property type="match status" value="1"/>
</dbReference>
<evidence type="ECO:0000313" key="6">
    <source>
        <dbReference type="Proteomes" id="UP000007267"/>
    </source>
</evidence>
<dbReference type="GO" id="GO:0030251">
    <property type="term" value="F:guanylate cyclase inhibitor activity"/>
    <property type="evidence" value="ECO:0007669"/>
    <property type="project" value="Ensembl"/>
</dbReference>
<reference evidence="5" key="4">
    <citation type="submission" date="2025-09" db="UniProtKB">
        <authorList>
            <consortium name="Ensembl"/>
        </authorList>
    </citation>
    <scope>IDENTIFICATION</scope>
</reference>
<dbReference type="GO" id="GO:0072659">
    <property type="term" value="P:protein localization to plasma membrane"/>
    <property type="evidence" value="ECO:0007669"/>
    <property type="project" value="TreeGrafter"/>
</dbReference>
<dbReference type="OMA" id="AWIPTGA"/>
<gene>
    <name evidence="5" type="primary">NHERF4</name>
</gene>
<feature type="domain" description="PDZ" evidence="4">
    <location>
        <begin position="218"/>
        <end position="296"/>
    </location>
</feature>
<dbReference type="SUPFAM" id="SSF50156">
    <property type="entry name" value="PDZ domain-like"/>
    <property type="match status" value="3"/>
</dbReference>
<dbReference type="GO" id="GO:0043495">
    <property type="term" value="F:protein-membrane adaptor activity"/>
    <property type="evidence" value="ECO:0007669"/>
    <property type="project" value="TreeGrafter"/>
</dbReference>
<comment type="subcellular location">
    <subcellularLocation>
        <location evidence="1">Cell membrane</location>
    </subcellularLocation>
</comment>
<proteinExistence type="predicted"/>
<dbReference type="GO" id="GO:0043296">
    <property type="term" value="C:apical junction complex"/>
    <property type="evidence" value="ECO:0007669"/>
    <property type="project" value="Ensembl"/>
</dbReference>
<dbReference type="Gene3D" id="2.30.42.10">
    <property type="match status" value="3"/>
</dbReference>
<dbReference type="EMBL" id="AGCU01007523">
    <property type="status" value="NOT_ANNOTATED_CDS"/>
    <property type="molecule type" value="Genomic_DNA"/>
</dbReference>
<keyword evidence="2" id="KW-1003">Cell membrane</keyword>
<dbReference type="GO" id="GO:0005102">
    <property type="term" value="F:signaling receptor binding"/>
    <property type="evidence" value="ECO:0007669"/>
    <property type="project" value="TreeGrafter"/>
</dbReference>